<reference evidence="4" key="2">
    <citation type="submission" date="2025-08" db="UniProtKB">
        <authorList>
            <consortium name="RefSeq"/>
        </authorList>
    </citation>
    <scope>IDENTIFICATION</scope>
    <source>
        <tissue evidence="4">Young leaves</tissue>
    </source>
</reference>
<sequence>MAEKFLAKYFPPAKTAKMRNDISSFYQLETETLYDTWERFEELLRKCPHHGIPDWLQVQTFYNGLNPATRQMIDAAAGGTLNSKTPRAAQELFEEMAMNSYQWSSTRSKPAKSAGIYSLDAVTSLAIQVQALGKKIDGLSVNHPVAPRMRCDVCGGGHPNHECRATQEEHANVIGNRPPYQNYNGMNNLGWRNYANPPWNNNQQPMRNNTPSGFQQAPHQPPLPAEKKSNLEELMTKFIQTSESWFLSTETALRNQQASIHNLENQLGQISRLLSERPQGSLPSNTETNPKEQVKAITLRSGKTLQERGKQDAEKATIEEEGKVQEETEEKSPTVKEFIPPLPYPARLKKDRDDKQFGKFLSLFRQLHINLPFVDVLAQMPKYAKFLKDLLSNKKKLEELATVTLNEECSAILQNKMPEKLKDPGSFTLPCLIGRLIVDRALDDLGASINLMPYSIFKKLGLGEPRPTRMSIQLADRSIKYPKGIIKDVLVKVDKFIFPVDFVILDMDEGTEVPLILGRPFLATAKAIIDVSDGKLILRVGDEEVTFKIPEVMKKSLKQDDSCFFINVIDNLVSDFTQEFLISDPLERSLMHEEGKDNMGLLTQEQWYHLEATKPLLRKRNFEALEQNSEEQPSPATNKPPEVELKVLPEHLEYAFLEDGCKLPVIIASKLTQEQEGQLLNVLREHKKAIAWRISDIRGSSPSFALTKF</sequence>
<dbReference type="Proteomes" id="UP000694853">
    <property type="component" value="Unplaced"/>
</dbReference>
<organism evidence="3 4">
    <name type="scientific">Abrus precatorius</name>
    <name type="common">Indian licorice</name>
    <name type="synonym">Glycine abrus</name>
    <dbReference type="NCBI Taxonomy" id="3816"/>
    <lineage>
        <taxon>Eukaryota</taxon>
        <taxon>Viridiplantae</taxon>
        <taxon>Streptophyta</taxon>
        <taxon>Embryophyta</taxon>
        <taxon>Tracheophyta</taxon>
        <taxon>Spermatophyta</taxon>
        <taxon>Magnoliopsida</taxon>
        <taxon>eudicotyledons</taxon>
        <taxon>Gunneridae</taxon>
        <taxon>Pentapetalae</taxon>
        <taxon>rosids</taxon>
        <taxon>fabids</taxon>
        <taxon>Fabales</taxon>
        <taxon>Fabaceae</taxon>
        <taxon>Papilionoideae</taxon>
        <taxon>50 kb inversion clade</taxon>
        <taxon>NPAAA clade</taxon>
        <taxon>indigoferoid/millettioid clade</taxon>
        <taxon>Abreae</taxon>
        <taxon>Abrus</taxon>
    </lineage>
</organism>
<protein>
    <submittedName>
        <fullName evidence="4">Uncharacterized protein LOC113852111</fullName>
    </submittedName>
</protein>
<gene>
    <name evidence="4" type="primary">LOC113852111</name>
</gene>
<feature type="region of interest" description="Disordered" evidence="1">
    <location>
        <begin position="199"/>
        <end position="222"/>
    </location>
</feature>
<feature type="region of interest" description="Disordered" evidence="1">
    <location>
        <begin position="303"/>
        <end position="343"/>
    </location>
</feature>
<dbReference type="KEGG" id="aprc:113852111"/>
<proteinExistence type="predicted"/>
<dbReference type="GeneID" id="113852111"/>
<reference evidence="3" key="1">
    <citation type="journal article" date="2019" name="Toxins">
        <title>Detection of Abrin-Like and Prepropulchellin-Like Toxin Genes and Transcripts Using Whole Genome Sequencing and Full-Length Transcript Sequencing of Abrus precatorius.</title>
        <authorList>
            <person name="Hovde B.T."/>
            <person name="Daligault H.E."/>
            <person name="Hanschen E.R."/>
            <person name="Kunde Y.A."/>
            <person name="Johnson M.B."/>
            <person name="Starkenburg S.R."/>
            <person name="Johnson S.L."/>
        </authorList>
    </citation>
    <scope>NUCLEOTIDE SEQUENCE [LARGE SCALE GENOMIC DNA]</scope>
</reference>
<feature type="compositionally biased region" description="Polar residues" evidence="1">
    <location>
        <begin position="199"/>
        <end position="218"/>
    </location>
</feature>
<dbReference type="Pfam" id="PF03732">
    <property type="entry name" value="Retrotrans_gag"/>
    <property type="match status" value="1"/>
</dbReference>
<evidence type="ECO:0000313" key="3">
    <source>
        <dbReference type="Proteomes" id="UP000694853"/>
    </source>
</evidence>
<dbReference type="InterPro" id="IPR021109">
    <property type="entry name" value="Peptidase_aspartic_dom_sf"/>
</dbReference>
<dbReference type="Gene3D" id="2.40.70.10">
    <property type="entry name" value="Acid Proteases"/>
    <property type="match status" value="1"/>
</dbReference>
<dbReference type="PANTHER" id="PTHR33067">
    <property type="entry name" value="RNA-DIRECTED DNA POLYMERASE-RELATED"/>
    <property type="match status" value="1"/>
</dbReference>
<dbReference type="CDD" id="cd00303">
    <property type="entry name" value="retropepsin_like"/>
    <property type="match status" value="1"/>
</dbReference>
<feature type="compositionally biased region" description="Basic and acidic residues" evidence="1">
    <location>
        <begin position="305"/>
        <end position="334"/>
    </location>
</feature>
<evidence type="ECO:0000259" key="2">
    <source>
        <dbReference type="Pfam" id="PF03732"/>
    </source>
</evidence>
<name>A0A8B8K4A8_ABRPR</name>
<evidence type="ECO:0000313" key="4">
    <source>
        <dbReference type="RefSeq" id="XP_027338164.1"/>
    </source>
</evidence>
<keyword evidence="3" id="KW-1185">Reference proteome</keyword>
<dbReference type="InterPro" id="IPR005162">
    <property type="entry name" value="Retrotrans_gag_dom"/>
</dbReference>
<accession>A0A8B8K4A8</accession>
<dbReference type="OrthoDB" id="1427857at2759"/>
<feature type="domain" description="Retrotransposon gag" evidence="2">
    <location>
        <begin position="3"/>
        <end position="67"/>
    </location>
</feature>
<dbReference type="AlphaFoldDB" id="A0A8B8K4A8"/>
<dbReference type="PANTHER" id="PTHR33067:SF35">
    <property type="entry name" value="ASPARTIC PEPTIDASE DDI1-TYPE DOMAIN-CONTAINING PROTEIN"/>
    <property type="match status" value="1"/>
</dbReference>
<evidence type="ECO:0000256" key="1">
    <source>
        <dbReference type="SAM" id="MobiDB-lite"/>
    </source>
</evidence>
<dbReference type="RefSeq" id="XP_027338164.1">
    <property type="nucleotide sequence ID" value="XM_027482363.1"/>
</dbReference>